<dbReference type="Gene3D" id="3.40.720.10">
    <property type="entry name" value="Alkaline Phosphatase, subunit A"/>
    <property type="match status" value="1"/>
</dbReference>
<evidence type="ECO:0000256" key="1">
    <source>
        <dbReference type="ARBA" id="ARBA00008779"/>
    </source>
</evidence>
<evidence type="ECO:0000256" key="2">
    <source>
        <dbReference type="ARBA" id="ARBA00022723"/>
    </source>
</evidence>
<proteinExistence type="inferred from homology"/>
<protein>
    <submittedName>
        <fullName evidence="8">Heparan N-sulfatase</fullName>
    </submittedName>
</protein>
<keyword evidence="4" id="KW-0106">Calcium</keyword>
<dbReference type="PANTHER" id="PTHR42693">
    <property type="entry name" value="ARYLSULFATASE FAMILY MEMBER"/>
    <property type="match status" value="1"/>
</dbReference>
<keyword evidence="5" id="KW-1133">Transmembrane helix</keyword>
<dbReference type="GO" id="GO:0046872">
    <property type="term" value="F:metal ion binding"/>
    <property type="evidence" value="ECO:0007669"/>
    <property type="project" value="UniProtKB-KW"/>
</dbReference>
<keyword evidence="9" id="KW-1185">Reference proteome</keyword>
<keyword evidence="5" id="KW-0812">Transmembrane</keyword>
<dbReference type="EMBL" id="JRYR02000002">
    <property type="protein sequence ID" value="OHX64437.1"/>
    <property type="molecule type" value="Genomic_DNA"/>
</dbReference>
<evidence type="ECO:0000313" key="9">
    <source>
        <dbReference type="Proteomes" id="UP000179797"/>
    </source>
</evidence>
<dbReference type="Pfam" id="PF00884">
    <property type="entry name" value="Sulfatase"/>
    <property type="match status" value="1"/>
</dbReference>
<keyword evidence="2" id="KW-0479">Metal-binding</keyword>
<keyword evidence="3" id="KW-0378">Hydrolase</keyword>
<dbReference type="STRING" id="915059.NH26_22890"/>
<reference evidence="8 9" key="1">
    <citation type="journal article" date="2012" name="Int. J. Syst. Evol. Microbiol.">
        <title>Flammeovirga pacifica sp. nov., isolated from deep-sea sediment.</title>
        <authorList>
            <person name="Xu H."/>
            <person name="Fu Y."/>
            <person name="Yang N."/>
            <person name="Ding Z."/>
            <person name="Lai Q."/>
            <person name="Zeng R."/>
        </authorList>
    </citation>
    <scope>NUCLEOTIDE SEQUENCE [LARGE SCALE GENOMIC DNA]</scope>
    <source>
        <strain evidence="9">DSM 24597 / LMG 26175 / WPAGA1</strain>
    </source>
</reference>
<feature type="domain" description="N-sulphoglucosamine sulphohydrolase C-terminal" evidence="7">
    <location>
        <begin position="430"/>
        <end position="474"/>
    </location>
</feature>
<dbReference type="InterPro" id="IPR032506">
    <property type="entry name" value="SGSH_C"/>
</dbReference>
<dbReference type="AlphaFoldDB" id="A0A1S1YTT1"/>
<dbReference type="Pfam" id="PF16347">
    <property type="entry name" value="SGSH_C"/>
    <property type="match status" value="1"/>
</dbReference>
<feature type="domain" description="Sulfatase N-terminal" evidence="6">
    <location>
        <begin position="46"/>
        <end position="338"/>
    </location>
</feature>
<evidence type="ECO:0000256" key="5">
    <source>
        <dbReference type="SAM" id="Phobius"/>
    </source>
</evidence>
<evidence type="ECO:0000259" key="7">
    <source>
        <dbReference type="Pfam" id="PF16347"/>
    </source>
</evidence>
<name>A0A1S1YTT1_FLAPC</name>
<sequence>MITEMNFLNKLSGLNIFPFVMLSFFVLISCQSSKSTVQKEQGDERPNIILFVTDDHGKDALGCYGNPVIQTPNLDQLAEDGTIFNNAFCTSASCAASRSVILTGKFGHATGSYGHTHDYHHFSTYDTVNSLPLILEQNGYYTARIGKYHLAPEKVFHFQDVLPGNQRNTVEMANNVKEVFNSENPFFLYFCTGDPHRGESTGPNWDDPNSFGNSKTGYKGVKEITYTTDEVLVPSFLPDTKESREELVQYYQSVSRIDTGFGQLMEHLKASGKLDNTIVIYISDNGIAFPGAKTTLYEPGMNLPCIIKNPLLKGQTKVKNDFISWVDLTPTILDWAGINYQPNNFHGHSFKGVLSGEDTTARDEIYASHTFHEITMYYPMRVVRHKNYKLIFNIASGLEYPFASDLWVSSTWQQVYRSNAKYFGKRTVQDYLHHAEFELYDLDKDPDEIHNLADSKEHEEVLSMMKEKMKQFQQNTQDPWKVFWDKDYSLQGTGLNL</sequence>
<dbReference type="InterPro" id="IPR050738">
    <property type="entry name" value="Sulfatase"/>
</dbReference>
<organism evidence="8 9">
    <name type="scientific">Flammeovirga pacifica</name>
    <dbReference type="NCBI Taxonomy" id="915059"/>
    <lineage>
        <taxon>Bacteria</taxon>
        <taxon>Pseudomonadati</taxon>
        <taxon>Bacteroidota</taxon>
        <taxon>Cytophagia</taxon>
        <taxon>Cytophagales</taxon>
        <taxon>Flammeovirgaceae</taxon>
        <taxon>Flammeovirga</taxon>
    </lineage>
</organism>
<feature type="transmembrane region" description="Helical" evidence="5">
    <location>
        <begin position="7"/>
        <end position="28"/>
    </location>
</feature>
<dbReference type="InterPro" id="IPR017850">
    <property type="entry name" value="Alkaline_phosphatase_core_sf"/>
</dbReference>
<comment type="similarity">
    <text evidence="1">Belongs to the sulfatase family.</text>
</comment>
<accession>A0A1S1YTT1</accession>
<evidence type="ECO:0000256" key="3">
    <source>
        <dbReference type="ARBA" id="ARBA00022801"/>
    </source>
</evidence>
<dbReference type="GO" id="GO:0004065">
    <property type="term" value="F:arylsulfatase activity"/>
    <property type="evidence" value="ECO:0007669"/>
    <property type="project" value="TreeGrafter"/>
</dbReference>
<keyword evidence="5" id="KW-0472">Membrane</keyword>
<comment type="caution">
    <text evidence="8">The sequence shown here is derived from an EMBL/GenBank/DDBJ whole genome shotgun (WGS) entry which is preliminary data.</text>
</comment>
<evidence type="ECO:0000256" key="4">
    <source>
        <dbReference type="ARBA" id="ARBA00022837"/>
    </source>
</evidence>
<dbReference type="InterPro" id="IPR024607">
    <property type="entry name" value="Sulfatase_CS"/>
</dbReference>
<dbReference type="CDD" id="cd16027">
    <property type="entry name" value="SGSH"/>
    <property type="match status" value="1"/>
</dbReference>
<dbReference type="PROSITE" id="PS00149">
    <property type="entry name" value="SULFATASE_2"/>
    <property type="match status" value="1"/>
</dbReference>
<evidence type="ECO:0000313" key="8">
    <source>
        <dbReference type="EMBL" id="OHX64437.1"/>
    </source>
</evidence>
<dbReference type="InterPro" id="IPR000917">
    <property type="entry name" value="Sulfatase_N"/>
</dbReference>
<dbReference type="SUPFAM" id="SSF53649">
    <property type="entry name" value="Alkaline phosphatase-like"/>
    <property type="match status" value="1"/>
</dbReference>
<dbReference type="PANTHER" id="PTHR42693:SF53">
    <property type="entry name" value="ENDO-4-O-SULFATASE"/>
    <property type="match status" value="1"/>
</dbReference>
<evidence type="ECO:0000259" key="6">
    <source>
        <dbReference type="Pfam" id="PF00884"/>
    </source>
</evidence>
<gene>
    <name evidence="8" type="ORF">NH26_22890</name>
</gene>
<dbReference type="Proteomes" id="UP000179797">
    <property type="component" value="Unassembled WGS sequence"/>
</dbReference>
<dbReference type="OrthoDB" id="975025at2"/>